<dbReference type="EMBL" id="FOFA01000001">
    <property type="protein sequence ID" value="SEP80085.1"/>
    <property type="molecule type" value="Genomic_DNA"/>
</dbReference>
<dbReference type="InterPro" id="IPR009959">
    <property type="entry name" value="Cyclase_SnoaL-like"/>
</dbReference>
<dbReference type="Proteomes" id="UP000198504">
    <property type="component" value="Unassembled WGS sequence"/>
</dbReference>
<evidence type="ECO:0000313" key="2">
    <source>
        <dbReference type="Proteomes" id="UP000198504"/>
    </source>
</evidence>
<dbReference type="InterPro" id="IPR032710">
    <property type="entry name" value="NTF2-like_dom_sf"/>
</dbReference>
<accession>A0A1H9AU71</accession>
<dbReference type="AlphaFoldDB" id="A0A1H9AU71"/>
<dbReference type="STRING" id="1036181.SAMN05421756_101727"/>
<sequence>MGDLVGRALELWGRPLPQGGAALEAFRGVYDDPVTVNGVPTALQVLVDRSRMLQAALADLRHTVLASVEAPGRRAFAFRLSGRFVGPLETPLGLLAPTGRPVEVAGQDLFVVDEQRDRVTALWAQADLLSLLLDAGAVARLDR</sequence>
<dbReference type="Gene3D" id="3.10.450.50">
    <property type="match status" value="1"/>
</dbReference>
<dbReference type="GO" id="GO:0030638">
    <property type="term" value="P:polyketide metabolic process"/>
    <property type="evidence" value="ECO:0007669"/>
    <property type="project" value="InterPro"/>
</dbReference>
<dbReference type="RefSeq" id="WP_091177694.1">
    <property type="nucleotide sequence ID" value="NZ_FOFA01000001.1"/>
</dbReference>
<proteinExistence type="predicted"/>
<organism evidence="1 2">
    <name type="scientific">Microlunatus flavus</name>
    <dbReference type="NCBI Taxonomy" id="1036181"/>
    <lineage>
        <taxon>Bacteria</taxon>
        <taxon>Bacillati</taxon>
        <taxon>Actinomycetota</taxon>
        <taxon>Actinomycetes</taxon>
        <taxon>Propionibacteriales</taxon>
        <taxon>Propionibacteriaceae</taxon>
        <taxon>Microlunatus</taxon>
    </lineage>
</organism>
<gene>
    <name evidence="1" type="ORF">SAMN05421756_101727</name>
</gene>
<protein>
    <submittedName>
        <fullName evidence="1">SnoaL-like polyketide cyclase</fullName>
    </submittedName>
</protein>
<evidence type="ECO:0000313" key="1">
    <source>
        <dbReference type="EMBL" id="SEP80085.1"/>
    </source>
</evidence>
<dbReference type="OrthoDB" id="129343at2"/>
<name>A0A1H9AU71_9ACTN</name>
<keyword evidence="2" id="KW-1185">Reference proteome</keyword>
<dbReference type="SUPFAM" id="SSF54427">
    <property type="entry name" value="NTF2-like"/>
    <property type="match status" value="1"/>
</dbReference>
<dbReference type="Pfam" id="PF07366">
    <property type="entry name" value="SnoaL"/>
    <property type="match status" value="1"/>
</dbReference>
<reference evidence="2" key="1">
    <citation type="submission" date="2016-10" db="EMBL/GenBank/DDBJ databases">
        <authorList>
            <person name="Varghese N."/>
            <person name="Submissions S."/>
        </authorList>
    </citation>
    <scope>NUCLEOTIDE SEQUENCE [LARGE SCALE GENOMIC DNA]</scope>
    <source>
        <strain evidence="2">CGMCC 4.6856</strain>
    </source>
</reference>